<evidence type="ECO:0000313" key="2">
    <source>
        <dbReference type="EMBL" id="KAJ8419481.1"/>
    </source>
</evidence>
<dbReference type="EMBL" id="JAKOGI010005059">
    <property type="protein sequence ID" value="KAJ8419481.1"/>
    <property type="molecule type" value="Genomic_DNA"/>
</dbReference>
<evidence type="ECO:0000313" key="3">
    <source>
        <dbReference type="Proteomes" id="UP001153076"/>
    </source>
</evidence>
<protein>
    <submittedName>
        <fullName evidence="2">Uncharacterized protein</fullName>
    </submittedName>
</protein>
<evidence type="ECO:0000256" key="1">
    <source>
        <dbReference type="SAM" id="Phobius"/>
    </source>
</evidence>
<gene>
    <name evidence="2" type="ORF">Cgig2_017431</name>
</gene>
<accession>A0A9Q1JGS7</accession>
<keyword evidence="1" id="KW-1133">Transmembrane helix</keyword>
<keyword evidence="1" id="KW-0812">Transmembrane</keyword>
<sequence>MQTTALRGMDKKIFKTLDNTILKVKLSAIKRFIILFGETGHPRTWLRKPDRAGRPEQRQEVVETCLANRTGKNRSYPVRPAYSGKPVQPQTAHPAVGLFHSGISLRDGVGLFFVGCIASLSTPTLAALALLVDACSPSSTPAGVSPLGALKGTVLLAVAAGGATELWAGGVGSTEWLCDCLVAVLASKID</sequence>
<name>A0A9Q1JGS7_9CARY</name>
<organism evidence="2 3">
    <name type="scientific">Carnegiea gigantea</name>
    <dbReference type="NCBI Taxonomy" id="171969"/>
    <lineage>
        <taxon>Eukaryota</taxon>
        <taxon>Viridiplantae</taxon>
        <taxon>Streptophyta</taxon>
        <taxon>Embryophyta</taxon>
        <taxon>Tracheophyta</taxon>
        <taxon>Spermatophyta</taxon>
        <taxon>Magnoliopsida</taxon>
        <taxon>eudicotyledons</taxon>
        <taxon>Gunneridae</taxon>
        <taxon>Pentapetalae</taxon>
        <taxon>Caryophyllales</taxon>
        <taxon>Cactineae</taxon>
        <taxon>Cactaceae</taxon>
        <taxon>Cactoideae</taxon>
        <taxon>Echinocereeae</taxon>
        <taxon>Carnegiea</taxon>
    </lineage>
</organism>
<dbReference type="Proteomes" id="UP001153076">
    <property type="component" value="Unassembled WGS sequence"/>
</dbReference>
<reference evidence="2" key="1">
    <citation type="submission" date="2022-04" db="EMBL/GenBank/DDBJ databases">
        <title>Carnegiea gigantea Genome sequencing and assembly v2.</title>
        <authorList>
            <person name="Copetti D."/>
            <person name="Sanderson M.J."/>
            <person name="Burquez A."/>
            <person name="Wojciechowski M.F."/>
        </authorList>
    </citation>
    <scope>NUCLEOTIDE SEQUENCE</scope>
    <source>
        <strain evidence="2">SGP5-SGP5p</strain>
        <tissue evidence="2">Aerial part</tissue>
    </source>
</reference>
<feature type="transmembrane region" description="Helical" evidence="1">
    <location>
        <begin position="109"/>
        <end position="132"/>
    </location>
</feature>
<keyword evidence="3" id="KW-1185">Reference proteome</keyword>
<dbReference type="AlphaFoldDB" id="A0A9Q1JGS7"/>
<proteinExistence type="predicted"/>
<comment type="caution">
    <text evidence="2">The sequence shown here is derived from an EMBL/GenBank/DDBJ whole genome shotgun (WGS) entry which is preliminary data.</text>
</comment>
<keyword evidence="1" id="KW-0472">Membrane</keyword>